<dbReference type="AlphaFoldDB" id="X1RET6"/>
<proteinExistence type="predicted"/>
<dbReference type="EMBL" id="BARW01009340">
    <property type="protein sequence ID" value="GAI79247.1"/>
    <property type="molecule type" value="Genomic_DNA"/>
</dbReference>
<gene>
    <name evidence="1" type="ORF">S12H4_18817</name>
</gene>
<reference evidence="1" key="1">
    <citation type="journal article" date="2014" name="Front. Microbiol.">
        <title>High frequency of phylogenetically diverse reductive dehalogenase-homologous genes in deep subseafloor sedimentary metagenomes.</title>
        <authorList>
            <person name="Kawai M."/>
            <person name="Futagami T."/>
            <person name="Toyoda A."/>
            <person name="Takaki Y."/>
            <person name="Nishi S."/>
            <person name="Hori S."/>
            <person name="Arai W."/>
            <person name="Tsubouchi T."/>
            <person name="Morono Y."/>
            <person name="Uchiyama I."/>
            <person name="Ito T."/>
            <person name="Fujiyama A."/>
            <person name="Inagaki F."/>
            <person name="Takami H."/>
        </authorList>
    </citation>
    <scope>NUCLEOTIDE SEQUENCE</scope>
    <source>
        <strain evidence="1">Expedition CK06-06</strain>
    </source>
</reference>
<sequence length="124" mass="13735">DLITDGECRASLSTLGMTEERIDAIIELEWVKKAPKILKAERKEIEGAWRDIQAQYSRVYIESFRRGLIAEDQLAAYLAAIGVNDRVAAATARHEAIKLVPKPKPEVITIPALPAPPAPPTYED</sequence>
<accession>X1RET6</accession>
<name>X1RET6_9ZZZZ</name>
<protein>
    <submittedName>
        <fullName evidence="1">Uncharacterized protein</fullName>
    </submittedName>
</protein>
<organism evidence="1">
    <name type="scientific">marine sediment metagenome</name>
    <dbReference type="NCBI Taxonomy" id="412755"/>
    <lineage>
        <taxon>unclassified sequences</taxon>
        <taxon>metagenomes</taxon>
        <taxon>ecological metagenomes</taxon>
    </lineage>
</organism>
<comment type="caution">
    <text evidence="1">The sequence shown here is derived from an EMBL/GenBank/DDBJ whole genome shotgun (WGS) entry which is preliminary data.</text>
</comment>
<evidence type="ECO:0000313" key="1">
    <source>
        <dbReference type="EMBL" id="GAI79247.1"/>
    </source>
</evidence>
<feature type="non-terminal residue" evidence="1">
    <location>
        <position position="1"/>
    </location>
</feature>